<evidence type="ECO:0000313" key="2">
    <source>
        <dbReference type="EMBL" id="RUP12916.1"/>
    </source>
</evidence>
<dbReference type="EMBL" id="RBNI01015787">
    <property type="protein sequence ID" value="RUP12916.1"/>
    <property type="molecule type" value="Genomic_DNA"/>
</dbReference>
<comment type="caution">
    <text evidence="2">The sequence shown here is derived from an EMBL/GenBank/DDBJ whole genome shotgun (WGS) entry which is preliminary data.</text>
</comment>
<accession>A0A433B999</accession>
<dbReference type="AlphaFoldDB" id="A0A433B999"/>
<keyword evidence="3" id="KW-1185">Reference proteome</keyword>
<evidence type="ECO:0000256" key="1">
    <source>
        <dbReference type="SAM" id="MobiDB-lite"/>
    </source>
</evidence>
<organism evidence="2 3">
    <name type="scientific">Jimgerdemannia flammicorona</name>
    <dbReference type="NCBI Taxonomy" id="994334"/>
    <lineage>
        <taxon>Eukaryota</taxon>
        <taxon>Fungi</taxon>
        <taxon>Fungi incertae sedis</taxon>
        <taxon>Mucoromycota</taxon>
        <taxon>Mucoromycotina</taxon>
        <taxon>Endogonomycetes</taxon>
        <taxon>Endogonales</taxon>
        <taxon>Endogonaceae</taxon>
        <taxon>Jimgerdemannia</taxon>
    </lineage>
</organism>
<protein>
    <submittedName>
        <fullName evidence="2">Uncharacterized protein</fullName>
    </submittedName>
</protein>
<reference evidence="2 3" key="1">
    <citation type="journal article" date="2018" name="New Phytol.">
        <title>Phylogenomics of Endogonaceae and evolution of mycorrhizas within Mucoromycota.</title>
        <authorList>
            <person name="Chang Y."/>
            <person name="Desiro A."/>
            <person name="Na H."/>
            <person name="Sandor L."/>
            <person name="Lipzen A."/>
            <person name="Clum A."/>
            <person name="Barry K."/>
            <person name="Grigoriev I.V."/>
            <person name="Martin F.M."/>
            <person name="Stajich J.E."/>
            <person name="Smith M.E."/>
            <person name="Bonito G."/>
            <person name="Spatafora J.W."/>
        </authorList>
    </citation>
    <scope>NUCLEOTIDE SEQUENCE [LARGE SCALE GENOMIC DNA]</scope>
    <source>
        <strain evidence="2 3">GMNB39</strain>
    </source>
</reference>
<evidence type="ECO:0000313" key="3">
    <source>
        <dbReference type="Proteomes" id="UP000268093"/>
    </source>
</evidence>
<gene>
    <name evidence="2" type="ORF">BC936DRAFT_139772</name>
</gene>
<feature type="region of interest" description="Disordered" evidence="1">
    <location>
        <begin position="22"/>
        <end position="105"/>
    </location>
</feature>
<sequence>MPTAPGRCGSYIYSEFRSRRPHHLRPLQGMPLPLPRGRGRPATVRATGTPQGRPAIPARGWREGPVAPCGTSFGAGQSQQELEAGDPVWGQDGKDDGGRRAGRAGFRCDIGRAATKPDKVNI</sequence>
<dbReference type="Proteomes" id="UP000268093">
    <property type="component" value="Unassembled WGS sequence"/>
</dbReference>
<name>A0A433B999_9FUNG</name>
<proteinExistence type="predicted"/>